<evidence type="ECO:0000313" key="5">
    <source>
        <dbReference type="WBParaSite" id="HPBE_0000315001-mRNA-1"/>
    </source>
</evidence>
<dbReference type="GO" id="GO:0030424">
    <property type="term" value="C:axon"/>
    <property type="evidence" value="ECO:0007669"/>
    <property type="project" value="TreeGrafter"/>
</dbReference>
<keyword evidence="4" id="KW-1185">Reference proteome</keyword>
<dbReference type="EMBL" id="UZAH01006672">
    <property type="protein sequence ID" value="VDO31522.1"/>
    <property type="molecule type" value="Genomic_DNA"/>
</dbReference>
<dbReference type="PANTHER" id="PTHR44170">
    <property type="entry name" value="PROTEIN SIDEKICK"/>
    <property type="match status" value="1"/>
</dbReference>
<dbReference type="WBParaSite" id="HPBE_0000315001-mRNA-1">
    <property type="protein sequence ID" value="HPBE_0000315001-mRNA-1"/>
    <property type="gene ID" value="HPBE_0000315001"/>
</dbReference>
<accession>A0A3P7XQ43</accession>
<reference evidence="5" key="2">
    <citation type="submission" date="2019-09" db="UniProtKB">
        <authorList>
            <consortium name="WormBaseParasite"/>
        </authorList>
    </citation>
    <scope>IDENTIFICATION</scope>
</reference>
<feature type="domain" description="Fibronectin type-III" evidence="2">
    <location>
        <begin position="52"/>
        <end position="164"/>
    </location>
</feature>
<dbReference type="CDD" id="cd00063">
    <property type="entry name" value="FN3"/>
    <property type="match status" value="1"/>
</dbReference>
<accession>A0A183FAF8</accession>
<dbReference type="Gene3D" id="2.60.40.10">
    <property type="entry name" value="Immunoglobulins"/>
    <property type="match status" value="2"/>
</dbReference>
<dbReference type="SUPFAM" id="SSF49265">
    <property type="entry name" value="Fibronectin type III"/>
    <property type="match status" value="1"/>
</dbReference>
<keyword evidence="1" id="KW-1015">Disulfide bond</keyword>
<dbReference type="GO" id="GO:0007411">
    <property type="term" value="P:axon guidance"/>
    <property type="evidence" value="ECO:0007669"/>
    <property type="project" value="TreeGrafter"/>
</dbReference>
<dbReference type="Proteomes" id="UP000050761">
    <property type="component" value="Unassembled WGS sequence"/>
</dbReference>
<dbReference type="Pfam" id="PF00041">
    <property type="entry name" value="fn3"/>
    <property type="match status" value="1"/>
</dbReference>
<dbReference type="OrthoDB" id="5857426at2759"/>
<dbReference type="InterPro" id="IPR003961">
    <property type="entry name" value="FN3_dom"/>
</dbReference>
<protein>
    <submittedName>
        <fullName evidence="5">Fibronectin type-III domain-containing protein</fullName>
    </submittedName>
</protein>
<sequence>MIQHYNHDEYENILQISDTTESDYGSYMCRVANGMDKAEVIIKLTRTGPPQVPTNLRKLSATPKSLLLGWVPGFDGGFEQSFVIEYRNVNPFTESFGKEDVSTVEVKNTSRIEQIQDDGTAFWYLSFNLTGLSPLSSYYFRLRAKNKKGFSEFSPLVIATTNDVNEDPNMLAPALLSFDLMRKSIVVEVSSMQLFIYSGI</sequence>
<dbReference type="PANTHER" id="PTHR44170:SF6">
    <property type="entry name" value="CONTACTIN"/>
    <property type="match status" value="1"/>
</dbReference>
<dbReference type="GO" id="GO:0098609">
    <property type="term" value="P:cell-cell adhesion"/>
    <property type="evidence" value="ECO:0007669"/>
    <property type="project" value="TreeGrafter"/>
</dbReference>
<dbReference type="SMART" id="SM00060">
    <property type="entry name" value="FN3"/>
    <property type="match status" value="1"/>
</dbReference>
<dbReference type="GO" id="GO:0005886">
    <property type="term" value="C:plasma membrane"/>
    <property type="evidence" value="ECO:0007669"/>
    <property type="project" value="TreeGrafter"/>
</dbReference>
<dbReference type="SUPFAM" id="SSF48726">
    <property type="entry name" value="Immunoglobulin"/>
    <property type="match status" value="1"/>
</dbReference>
<dbReference type="InterPro" id="IPR036179">
    <property type="entry name" value="Ig-like_dom_sf"/>
</dbReference>
<name>A0A183FAF8_HELPZ</name>
<evidence type="ECO:0000256" key="1">
    <source>
        <dbReference type="ARBA" id="ARBA00023157"/>
    </source>
</evidence>
<organism evidence="4 5">
    <name type="scientific">Heligmosomoides polygyrus</name>
    <name type="common">Parasitic roundworm</name>
    <dbReference type="NCBI Taxonomy" id="6339"/>
    <lineage>
        <taxon>Eukaryota</taxon>
        <taxon>Metazoa</taxon>
        <taxon>Ecdysozoa</taxon>
        <taxon>Nematoda</taxon>
        <taxon>Chromadorea</taxon>
        <taxon>Rhabditida</taxon>
        <taxon>Rhabditina</taxon>
        <taxon>Rhabditomorpha</taxon>
        <taxon>Strongyloidea</taxon>
        <taxon>Heligmosomidae</taxon>
        <taxon>Heligmosomoides</taxon>
    </lineage>
</organism>
<reference evidence="3 4" key="1">
    <citation type="submission" date="2018-11" db="EMBL/GenBank/DDBJ databases">
        <authorList>
            <consortium name="Pathogen Informatics"/>
        </authorList>
    </citation>
    <scope>NUCLEOTIDE SEQUENCE [LARGE SCALE GENOMIC DNA]</scope>
</reference>
<evidence type="ECO:0000259" key="2">
    <source>
        <dbReference type="PROSITE" id="PS50853"/>
    </source>
</evidence>
<proteinExistence type="predicted"/>
<evidence type="ECO:0000313" key="3">
    <source>
        <dbReference type="EMBL" id="VDO31522.1"/>
    </source>
</evidence>
<evidence type="ECO:0000313" key="4">
    <source>
        <dbReference type="Proteomes" id="UP000050761"/>
    </source>
</evidence>
<dbReference type="AlphaFoldDB" id="A0A183FAF8"/>
<dbReference type="InterPro" id="IPR013783">
    <property type="entry name" value="Ig-like_fold"/>
</dbReference>
<gene>
    <name evidence="3" type="ORF">HPBE_LOCUS3151</name>
</gene>
<dbReference type="InterPro" id="IPR036116">
    <property type="entry name" value="FN3_sf"/>
</dbReference>
<dbReference type="PROSITE" id="PS50853">
    <property type="entry name" value="FN3"/>
    <property type="match status" value="1"/>
</dbReference>